<gene>
    <name evidence="2" type="ORF">SAMN05216333_10930</name>
</gene>
<feature type="chain" id="PRO_5011634468" evidence="1">
    <location>
        <begin position="25"/>
        <end position="140"/>
    </location>
</feature>
<dbReference type="AlphaFoldDB" id="A0A1H8PB07"/>
<dbReference type="OrthoDB" id="9180744at2"/>
<dbReference type="InterPro" id="IPR042230">
    <property type="entry name" value="CusF_sf"/>
</dbReference>
<proteinExistence type="predicted"/>
<name>A0A1H8PB07_9PROT</name>
<dbReference type="RefSeq" id="WP_090318436.1">
    <property type="nucleotide sequence ID" value="NZ_FNOE01000010.1"/>
</dbReference>
<dbReference type="STRING" id="42354.SAMN05216333_10930"/>
<reference evidence="3" key="1">
    <citation type="submission" date="2016-10" db="EMBL/GenBank/DDBJ databases">
        <authorList>
            <person name="Varghese N."/>
            <person name="Submissions S."/>
        </authorList>
    </citation>
    <scope>NUCLEOTIDE SEQUENCE [LARGE SCALE GENOMIC DNA]</scope>
    <source>
        <strain evidence="3">Nm76</strain>
    </source>
</reference>
<evidence type="ECO:0000313" key="3">
    <source>
        <dbReference type="Proteomes" id="UP000198814"/>
    </source>
</evidence>
<keyword evidence="3" id="KW-1185">Reference proteome</keyword>
<dbReference type="Gene3D" id="2.40.50.320">
    <property type="entry name" value="Copper binding periplasmic protein CusF"/>
    <property type="match status" value="1"/>
</dbReference>
<dbReference type="EMBL" id="FODO01000009">
    <property type="protein sequence ID" value="SEO39122.1"/>
    <property type="molecule type" value="Genomic_DNA"/>
</dbReference>
<evidence type="ECO:0000256" key="1">
    <source>
        <dbReference type="SAM" id="SignalP"/>
    </source>
</evidence>
<dbReference type="Pfam" id="PF11604">
    <property type="entry name" value="CusF_Ec"/>
    <property type="match status" value="1"/>
</dbReference>
<dbReference type="Proteomes" id="UP000198814">
    <property type="component" value="Unassembled WGS sequence"/>
</dbReference>
<keyword evidence="1" id="KW-0732">Signal</keyword>
<dbReference type="InterPro" id="IPR021647">
    <property type="entry name" value="CusF_Ec"/>
</dbReference>
<protein>
    <submittedName>
        <fullName evidence="2">Cu(I)/Ag(I) efflux system protein CusF</fullName>
    </submittedName>
</protein>
<organism evidence="2 3">
    <name type="scientific">Nitrosomonas oligotropha</name>
    <dbReference type="NCBI Taxonomy" id="42354"/>
    <lineage>
        <taxon>Bacteria</taxon>
        <taxon>Pseudomonadati</taxon>
        <taxon>Pseudomonadota</taxon>
        <taxon>Betaproteobacteria</taxon>
        <taxon>Nitrosomonadales</taxon>
        <taxon>Nitrosomonadaceae</taxon>
        <taxon>Nitrosomonas</taxon>
    </lineage>
</organism>
<sequence>MFLSFSFKLLLSLILACMSALSLADRITQSSPINLASDATDHTHNSSEQISNKESPVSSNLISARGVVLQVDQSNATIKINHDPIAALNWPRMAMSFRLKERSLINKIKEGDIVEFLLQKETSDHVIVKLSKQSSIRSSQ</sequence>
<evidence type="ECO:0000313" key="2">
    <source>
        <dbReference type="EMBL" id="SEO39122.1"/>
    </source>
</evidence>
<accession>A0A1H8PB07</accession>
<feature type="signal peptide" evidence="1">
    <location>
        <begin position="1"/>
        <end position="24"/>
    </location>
</feature>